<protein>
    <recommendedName>
        <fullName evidence="4">DUF4595 domain-containing protein</fullName>
    </recommendedName>
</protein>
<sequence>MKKHFLLLNLILLLAVCITSCSSDDNLNEEEILSSDKLLPVSILGDNGDKVLYTYNDKNQITELRQEEHYKNYTELYIAKINYDAQGNPVQLITAYEDLETPENEYLWETHNFTYEGNNIVNDTDGDTGLLKYRFTLNNGFVVKLEDIEENNLTLTTDIAYDEFFNAISDIFIVKGLTTGKKIYQYDDSHHSYLKNVSTPDWLLNFLDANLGRYNQLISTMEESNSKLYETVKFNWDNYQDGFPTYLKKERIDEDGISTITENTITYIKAK</sequence>
<proteinExistence type="predicted"/>
<organism evidence="2 3">
    <name type="scientific">Apibacter muscae</name>
    <dbReference type="NCBI Taxonomy" id="2509004"/>
    <lineage>
        <taxon>Bacteria</taxon>
        <taxon>Pseudomonadati</taxon>
        <taxon>Bacteroidota</taxon>
        <taxon>Flavobacteriia</taxon>
        <taxon>Flavobacteriales</taxon>
        <taxon>Weeksellaceae</taxon>
        <taxon>Apibacter</taxon>
    </lineage>
</organism>
<name>A0A563DKD4_9FLAO</name>
<comment type="caution">
    <text evidence="2">The sequence shown here is derived from an EMBL/GenBank/DDBJ whole genome shotgun (WGS) entry which is preliminary data.</text>
</comment>
<feature type="signal peptide" evidence="1">
    <location>
        <begin position="1"/>
        <end position="23"/>
    </location>
</feature>
<keyword evidence="3" id="KW-1185">Reference proteome</keyword>
<gene>
    <name evidence="2" type="ORF">ETU09_01345</name>
</gene>
<accession>A0A563DKD4</accession>
<evidence type="ECO:0000313" key="2">
    <source>
        <dbReference type="EMBL" id="TWP30675.1"/>
    </source>
</evidence>
<dbReference type="RefSeq" id="WP_146291361.1">
    <property type="nucleotide sequence ID" value="NZ_SELH01000011.1"/>
</dbReference>
<evidence type="ECO:0000313" key="3">
    <source>
        <dbReference type="Proteomes" id="UP000319499"/>
    </source>
</evidence>
<dbReference type="AlphaFoldDB" id="A0A563DKD4"/>
<keyword evidence="1" id="KW-0732">Signal</keyword>
<feature type="chain" id="PRO_5021922131" description="DUF4595 domain-containing protein" evidence="1">
    <location>
        <begin position="24"/>
        <end position="271"/>
    </location>
</feature>
<reference evidence="2 3" key="1">
    <citation type="submission" date="2019-02" db="EMBL/GenBank/DDBJ databases">
        <title>Apibacter muscae sp. nov.: a novel member of the house fly microbiota.</title>
        <authorList>
            <person name="Park R."/>
        </authorList>
    </citation>
    <scope>NUCLEOTIDE SEQUENCE [LARGE SCALE GENOMIC DNA]</scope>
    <source>
        <strain evidence="2 3">AL1</strain>
    </source>
</reference>
<evidence type="ECO:0008006" key="4">
    <source>
        <dbReference type="Google" id="ProtNLM"/>
    </source>
</evidence>
<dbReference type="Proteomes" id="UP000319499">
    <property type="component" value="Unassembled WGS sequence"/>
</dbReference>
<dbReference type="EMBL" id="SELH01000011">
    <property type="protein sequence ID" value="TWP30675.1"/>
    <property type="molecule type" value="Genomic_DNA"/>
</dbReference>
<evidence type="ECO:0000256" key="1">
    <source>
        <dbReference type="SAM" id="SignalP"/>
    </source>
</evidence>